<dbReference type="Proteomes" id="UP000028860">
    <property type="component" value="Segment"/>
</dbReference>
<dbReference type="EMBL" id="KJ473423">
    <property type="protein sequence ID" value="AHY26816.1"/>
    <property type="molecule type" value="Genomic_DNA"/>
</dbReference>
<evidence type="ECO:0000313" key="1">
    <source>
        <dbReference type="EMBL" id="AHY26816.1"/>
    </source>
</evidence>
<reference evidence="1 2" key="1">
    <citation type="journal article" date="2014" name="PLoS ONE">
        <title>Characterization of Newly Isolated Lytic Bacteriophages Active against Acinetobacter baumannii.</title>
        <authorList>
            <person name="Merabishvili M."/>
            <person name="Vandenheuvel D."/>
            <person name="Kropinski A.M."/>
            <person name="Mast J."/>
            <person name="De Vos D."/>
            <person name="Verbeken G."/>
            <person name="Noben J.P."/>
            <person name="Lavigne R."/>
            <person name="Vaneechoutte M."/>
            <person name="Pirnay J.P."/>
        </authorList>
    </citation>
    <scope>NUCLEOTIDE SEQUENCE [LARGE SCALE GENOMIC DNA]</scope>
</reference>
<dbReference type="GeneID" id="22112177"/>
<sequence length="1049" mass="114944">MANQVGINKDIQVLPSVQPAIPDHAAPTAGEGIRPSTYQQLGQATEQDLAVTGEELQDEVLPEQPALWKVAQVVAPTARDWGNAIYEDFKFERDIYYNSDADAQEFFEAHGERNRDEVAYIHGARSYEDMQFRQQRILDRRDDNEILAAHPIAGTIASVVDVDLPLAFAPAVGQIGGAAKLGRLTQRGMQAAALGGGAYGLNQLLEDGSTRTQSERNLDSLTFGLVGLFSPIKYEARTTGTALDQMVDTELKAIAQETTDTANRVGSAGTTNVLGHDIKMPISQPIDTSKLAVPDWAVQNKVVAALQSSGDYMWYLTKGDANHPANKILAAPRTQGDNAPYATAPVQATLEAKLVGVEDAINDAAMKMYGTSPNRFFGRKDHTVAQYQVTEQFGQAMQRLDQDILWKMNSGQPVDKKMIHQMIDESNVADEIKAIQKAYVDSGFAETALSRAKQAGLLENLDDAAALHSRATYMPVKHSYERMNNLIKAGQVSEDQLYNFLGKQIMRMYPEMQQAMKIVTKAGTKTVERKFQLTAKQLGQNFFENQQKLALGLSEVQTAGLTKDQMITLLRKSGVDDENLNKIADTIYKGTQDAGTGVAKQFRKRLSWDWNMKFVGKDGGEYSLGDLVDGNAYMNLTDYTRTMSKRIGLAQYGIKTTADLDNILQGIMKDLPADVDIATAKRFLQNVRAQALGHPMGEAVPETIRSLNTVAGATFLSNSGLYNVVDMATQVAKMGLVRTLPEIMKGLKNIVNPMKKLSKNEANDLYDVLTGLLSTDGRWRNITTRYADDFEVTTGIHEATAYYGQATRFMNLSEYVKRMQIGMIGGVVTTAFKNAAKGSAKDIKYMKETLKMSDELTEAVIKEHKAHGTNIDMWSNDVRMAMEQKVFYEADNLAHTIRSGEIPAFMEHSSVGKIIFPFMSFAFAMQQKVLRNTYQRDGAAGVALLAAVQFPTAALIGMAKNIKNGKEPEEDLAKTSVNALSMLGTFSYPLEIIMNGGLNSNSAALAPVSNAMTLGQKAMSGDLDLRSIKNATPLGSLTGLDLFISAIED</sequence>
<protein>
    <submittedName>
        <fullName evidence="1">Putative internal virion core protein</fullName>
    </submittedName>
</protein>
<name>A0A075DXY9_9CAUD</name>
<accession>A0A075DXY9</accession>
<evidence type="ECO:0000313" key="2">
    <source>
        <dbReference type="Proteomes" id="UP000028860"/>
    </source>
</evidence>
<organism evidence="1 2">
    <name type="scientific">Acinetobacter phage vB_AbaP_Acibel007</name>
    <dbReference type="NCBI Taxonomy" id="1481187"/>
    <lineage>
        <taxon>Viruses</taxon>
        <taxon>Duplodnaviria</taxon>
        <taxon>Heunggongvirae</taxon>
        <taxon>Uroviricota</taxon>
        <taxon>Caudoviricetes</taxon>
        <taxon>Autographivirales</taxon>
        <taxon>Autoscriptoviridae</taxon>
        <taxon>Beijerinckvirinae</taxon>
        <taxon>Daemvirus</taxon>
        <taxon>Daemvirus acibel007</taxon>
    </lineage>
</organism>
<keyword evidence="2" id="KW-1185">Reference proteome</keyword>
<dbReference type="RefSeq" id="YP_009103256.1">
    <property type="nucleotide sequence ID" value="NC_025457.1"/>
</dbReference>
<proteinExistence type="predicted"/>
<gene>
    <name evidence="1" type="ORF">vB_AbaP_Acibel007_45</name>
</gene>
<dbReference type="KEGG" id="vg:22112177"/>
<dbReference type="OrthoDB" id="56at10239"/>